<gene>
    <name evidence="1" type="ORF">GCM10022276_01460</name>
</gene>
<organism evidence="1 2">
    <name type="scientific">Sphingomonas limnosediminicola</name>
    <dbReference type="NCBI Taxonomy" id="940133"/>
    <lineage>
        <taxon>Bacteria</taxon>
        <taxon>Pseudomonadati</taxon>
        <taxon>Pseudomonadota</taxon>
        <taxon>Alphaproteobacteria</taxon>
        <taxon>Sphingomonadales</taxon>
        <taxon>Sphingomonadaceae</taxon>
        <taxon>Sphingomonas</taxon>
    </lineage>
</organism>
<keyword evidence="2" id="KW-1185">Reference proteome</keyword>
<comment type="caution">
    <text evidence="1">The sequence shown here is derived from an EMBL/GenBank/DDBJ whole genome shotgun (WGS) entry which is preliminary data.</text>
</comment>
<name>A0ABP7KRK6_9SPHN</name>
<dbReference type="Proteomes" id="UP001500827">
    <property type="component" value="Unassembled WGS sequence"/>
</dbReference>
<evidence type="ECO:0008006" key="3">
    <source>
        <dbReference type="Google" id="ProtNLM"/>
    </source>
</evidence>
<evidence type="ECO:0000313" key="2">
    <source>
        <dbReference type="Proteomes" id="UP001500827"/>
    </source>
</evidence>
<accession>A0ABP7KRK6</accession>
<dbReference type="EMBL" id="BAABBM010000001">
    <property type="protein sequence ID" value="GAA3886075.1"/>
    <property type="molecule type" value="Genomic_DNA"/>
</dbReference>
<evidence type="ECO:0000313" key="1">
    <source>
        <dbReference type="EMBL" id="GAA3886075.1"/>
    </source>
</evidence>
<protein>
    <recommendedName>
        <fullName evidence="3">Lipocalin-like domain-containing protein</fullName>
    </recommendedName>
</protein>
<reference evidence="2" key="1">
    <citation type="journal article" date="2019" name="Int. J. Syst. Evol. Microbiol.">
        <title>The Global Catalogue of Microorganisms (GCM) 10K type strain sequencing project: providing services to taxonomists for standard genome sequencing and annotation.</title>
        <authorList>
            <consortium name="The Broad Institute Genomics Platform"/>
            <consortium name="The Broad Institute Genome Sequencing Center for Infectious Disease"/>
            <person name="Wu L."/>
            <person name="Ma J."/>
        </authorList>
    </citation>
    <scope>NUCLEOTIDE SEQUENCE [LARGE SCALE GENOMIC DNA]</scope>
    <source>
        <strain evidence="2">JCM 17543</strain>
    </source>
</reference>
<proteinExistence type="predicted"/>
<sequence>MSAANASPPDGKLWNGTWHLNAKASKWGAAGKEMSETRIYDFSGGKLSLKSSGKNGKGKDMSLAYSAGCDGKTVPMTGSPNADSVSLTCVSGREIRATSSLKGKTTVKSVATISADGKQLTLKRTYVGMKGAPTEVLVFTR</sequence>